<name>A0A0H5RS24_9EUKA</name>
<evidence type="ECO:0000313" key="1">
    <source>
        <dbReference type="EMBL" id="CRZ11534.1"/>
    </source>
</evidence>
<evidence type="ECO:0008006" key="2">
    <source>
        <dbReference type="Google" id="ProtNLM"/>
    </source>
</evidence>
<protein>
    <recommendedName>
        <fullName evidence="2">MULE transposase domain-containing protein</fullName>
    </recommendedName>
</protein>
<dbReference type="AlphaFoldDB" id="A0A0H5RS24"/>
<proteinExistence type="predicted"/>
<organism evidence="1">
    <name type="scientific">Spongospora subterranea</name>
    <dbReference type="NCBI Taxonomy" id="70186"/>
    <lineage>
        <taxon>Eukaryota</taxon>
        <taxon>Sar</taxon>
        <taxon>Rhizaria</taxon>
        <taxon>Endomyxa</taxon>
        <taxon>Phytomyxea</taxon>
        <taxon>Plasmodiophorida</taxon>
        <taxon>Plasmodiophoridae</taxon>
        <taxon>Spongospora</taxon>
    </lineage>
</organism>
<sequence length="101" mass="11887">MSSSLLLHFFTVKNTAAPSLQPVVLFSDDDTTSWNVAIDVFSLSMKHHFLCTWHIDKNWRSHLRDVKDVKLRQTIYHQLCVLRWERDPSVLPPEFSSYLQN</sequence>
<dbReference type="EMBL" id="HACM01011092">
    <property type="protein sequence ID" value="CRZ11534.1"/>
    <property type="molecule type" value="Transcribed_RNA"/>
</dbReference>
<reference evidence="1" key="1">
    <citation type="submission" date="2015-04" db="EMBL/GenBank/DDBJ databases">
        <title>The genome sequence of the plant pathogenic Rhizarian Plasmodiophora brassicae reveals insights in its biotrophic life cycle and the origin of chitin synthesis.</title>
        <authorList>
            <person name="Schwelm A."/>
            <person name="Fogelqvist J."/>
            <person name="Knaust A."/>
            <person name="Julke S."/>
            <person name="Lilja T."/>
            <person name="Dhandapani V."/>
            <person name="Bonilla-Rosso G."/>
            <person name="Karlsson M."/>
            <person name="Shevchenko A."/>
            <person name="Choi S.R."/>
            <person name="Kim H.G."/>
            <person name="Park J.Y."/>
            <person name="Lim Y.P."/>
            <person name="Ludwig-Muller J."/>
            <person name="Dixelius C."/>
        </authorList>
    </citation>
    <scope>NUCLEOTIDE SEQUENCE</scope>
    <source>
        <tissue evidence="1">Potato root galls</tissue>
    </source>
</reference>
<accession>A0A0H5RS24</accession>